<organism evidence="2 3">
    <name type="scientific">Eutypa lata (strain UCR-EL1)</name>
    <name type="common">Grapevine dieback disease fungus</name>
    <name type="synonym">Eutypa armeniacae</name>
    <dbReference type="NCBI Taxonomy" id="1287681"/>
    <lineage>
        <taxon>Eukaryota</taxon>
        <taxon>Fungi</taxon>
        <taxon>Dikarya</taxon>
        <taxon>Ascomycota</taxon>
        <taxon>Pezizomycotina</taxon>
        <taxon>Sordariomycetes</taxon>
        <taxon>Xylariomycetidae</taxon>
        <taxon>Xylariales</taxon>
        <taxon>Diatrypaceae</taxon>
        <taxon>Eutypa</taxon>
    </lineage>
</organism>
<dbReference type="GO" id="GO:0016791">
    <property type="term" value="F:phosphatase activity"/>
    <property type="evidence" value="ECO:0007669"/>
    <property type="project" value="TreeGrafter"/>
</dbReference>
<dbReference type="InterPro" id="IPR050275">
    <property type="entry name" value="PGM_Phosphatase"/>
</dbReference>
<dbReference type="OMA" id="TCDHRRS"/>
<accession>M7T7E9</accession>
<dbReference type="Proteomes" id="UP000012174">
    <property type="component" value="Unassembled WGS sequence"/>
</dbReference>
<dbReference type="CDD" id="cd07067">
    <property type="entry name" value="HP_PGM_like"/>
    <property type="match status" value="1"/>
</dbReference>
<dbReference type="EMBL" id="KB707418">
    <property type="protein sequence ID" value="EMR62570.1"/>
    <property type="molecule type" value="Genomic_DNA"/>
</dbReference>
<keyword evidence="3" id="KW-1185">Reference proteome</keyword>
<dbReference type="OrthoDB" id="496981at2759"/>
<dbReference type="PANTHER" id="PTHR48100">
    <property type="entry name" value="BROAD-SPECIFICITY PHOSPHATASE YOR283W-RELATED"/>
    <property type="match status" value="1"/>
</dbReference>
<protein>
    <submittedName>
        <fullName evidence="2">Putative phosphoglycerate mutase protein</fullName>
    </submittedName>
</protein>
<dbReference type="GO" id="GO:0005737">
    <property type="term" value="C:cytoplasm"/>
    <property type="evidence" value="ECO:0007669"/>
    <property type="project" value="TreeGrafter"/>
</dbReference>
<dbReference type="eggNOG" id="KOG4754">
    <property type="taxonomic scope" value="Eukaryota"/>
</dbReference>
<feature type="chain" id="PRO_5004085346" evidence="1">
    <location>
        <begin position="18"/>
        <end position="380"/>
    </location>
</feature>
<name>M7T7E9_EUTLA</name>
<reference evidence="3" key="1">
    <citation type="journal article" date="2013" name="Genome Announc.">
        <title>Draft genome sequence of the grapevine dieback fungus Eutypa lata UCR-EL1.</title>
        <authorList>
            <person name="Blanco-Ulate B."/>
            <person name="Rolshausen P.E."/>
            <person name="Cantu D."/>
        </authorList>
    </citation>
    <scope>NUCLEOTIDE SEQUENCE [LARGE SCALE GENOMIC DNA]</scope>
    <source>
        <strain evidence="3">UCR-EL1</strain>
    </source>
</reference>
<dbReference type="SMART" id="SM00855">
    <property type="entry name" value="PGAM"/>
    <property type="match status" value="1"/>
</dbReference>
<feature type="signal peptide" evidence="1">
    <location>
        <begin position="1"/>
        <end position="17"/>
    </location>
</feature>
<dbReference type="Gene3D" id="3.40.50.1240">
    <property type="entry name" value="Phosphoglycerate mutase-like"/>
    <property type="match status" value="1"/>
</dbReference>
<evidence type="ECO:0000313" key="3">
    <source>
        <dbReference type="Proteomes" id="UP000012174"/>
    </source>
</evidence>
<keyword evidence="1" id="KW-0732">Signal</keyword>
<dbReference type="AlphaFoldDB" id="M7T7E9"/>
<dbReference type="InterPro" id="IPR029033">
    <property type="entry name" value="His_PPase_superfam"/>
</dbReference>
<evidence type="ECO:0000256" key="1">
    <source>
        <dbReference type="SAM" id="SignalP"/>
    </source>
</evidence>
<dbReference type="PANTHER" id="PTHR48100:SF32">
    <property type="entry name" value="ANCHORED PROTEIN, PUTATIVE (AFU_ORTHOLOGUE AFUA_1G10590)-RELATED"/>
    <property type="match status" value="1"/>
</dbReference>
<evidence type="ECO:0000313" key="2">
    <source>
        <dbReference type="EMBL" id="EMR62570.1"/>
    </source>
</evidence>
<dbReference type="Pfam" id="PF00300">
    <property type="entry name" value="His_Phos_1"/>
    <property type="match status" value="1"/>
</dbReference>
<gene>
    <name evidence="2" type="ORF">UCREL1_10495</name>
</gene>
<dbReference type="InterPro" id="IPR013078">
    <property type="entry name" value="His_Pase_superF_clade-1"/>
</dbReference>
<proteinExistence type="predicted"/>
<sequence>MALKFATLLLSLASASAAWPWGKPGKWDPKMRTTCHGRESLINYTSVAGFFQQDDPTTNPSAFDYTESNYGLIDRSYPTDGEFDRNGEKTPWERFEYYVNRLNQDADKNVQYKVLLMGRHGEGFHNAAESYFGTPAWNCYWGPLEGNETVTWRDAHLTDPGIEQTVKAFNFWTKQLAEEKQPAPQSYYTSPLTRCTTTANLTFNGLALPADRPFIPMVKEHLREGVSMRTCDERSNRTYIAGLFPWYRFEAGFAEQDPLWKGDEGETSEAQLRRAKSVVDDIVSTDDNTWVSITSHSGQIRAMLSALNHRAFSLSTGQAIAVLVRAENFRKTENPTSTVSSWTAEATCNAPPITSISGTGCVCSTASSTLATASATITTF</sequence>
<dbReference type="SUPFAM" id="SSF53254">
    <property type="entry name" value="Phosphoglycerate mutase-like"/>
    <property type="match status" value="1"/>
</dbReference>
<dbReference type="KEGG" id="ela:UCREL1_10495"/>
<dbReference type="HOGENOM" id="CLU_039184_0_1_1"/>